<name>A0AAV4RJZ3_CAEEX</name>
<evidence type="ECO:0000256" key="6">
    <source>
        <dbReference type="ARBA" id="ARBA00022741"/>
    </source>
</evidence>
<feature type="compositionally biased region" description="Low complexity" evidence="11">
    <location>
        <begin position="53"/>
        <end position="65"/>
    </location>
</feature>
<dbReference type="InterPro" id="IPR050588">
    <property type="entry name" value="WNK_Ser-Thr_kinase"/>
</dbReference>
<keyword evidence="8" id="KW-0067">ATP-binding</keyword>
<keyword evidence="6" id="KW-0547">Nucleotide-binding</keyword>
<gene>
    <name evidence="13" type="primary">WNK2</name>
    <name evidence="13" type="ORF">CEXT_786511</name>
</gene>
<evidence type="ECO:0000256" key="7">
    <source>
        <dbReference type="ARBA" id="ARBA00022777"/>
    </source>
</evidence>
<dbReference type="GO" id="GO:0006884">
    <property type="term" value="P:cell volume homeostasis"/>
    <property type="evidence" value="ECO:0007669"/>
    <property type="project" value="UniProtKB-ARBA"/>
</dbReference>
<dbReference type="SUPFAM" id="SSF56112">
    <property type="entry name" value="Protein kinase-like (PK-like)"/>
    <property type="match status" value="1"/>
</dbReference>
<evidence type="ECO:0000256" key="8">
    <source>
        <dbReference type="ARBA" id="ARBA00022840"/>
    </source>
</evidence>
<dbReference type="Proteomes" id="UP001054945">
    <property type="component" value="Unassembled WGS sequence"/>
</dbReference>
<evidence type="ECO:0000256" key="4">
    <source>
        <dbReference type="ARBA" id="ARBA00022527"/>
    </source>
</evidence>
<evidence type="ECO:0000256" key="1">
    <source>
        <dbReference type="ARBA" id="ARBA00004496"/>
    </source>
</evidence>
<dbReference type="Gene3D" id="1.10.510.10">
    <property type="entry name" value="Transferase(Phosphotransferase) domain 1"/>
    <property type="match status" value="1"/>
</dbReference>
<feature type="region of interest" description="Disordered" evidence="11">
    <location>
        <begin position="42"/>
        <end position="166"/>
    </location>
</feature>
<feature type="compositionally biased region" description="Basic residues" evidence="11">
    <location>
        <begin position="111"/>
        <end position="122"/>
    </location>
</feature>
<dbReference type="InterPro" id="IPR001245">
    <property type="entry name" value="Ser-Thr/Tyr_kinase_cat_dom"/>
</dbReference>
<feature type="region of interest" description="Disordered" evidence="11">
    <location>
        <begin position="225"/>
        <end position="259"/>
    </location>
</feature>
<dbReference type="EC" id="2.7.11.1" evidence="2"/>
<evidence type="ECO:0000259" key="12">
    <source>
        <dbReference type="PROSITE" id="PS50011"/>
    </source>
</evidence>
<comment type="caution">
    <text evidence="13">The sequence shown here is derived from an EMBL/GenBank/DDBJ whole genome shotgun (WGS) entry which is preliminary data.</text>
</comment>
<evidence type="ECO:0000256" key="3">
    <source>
        <dbReference type="ARBA" id="ARBA00022490"/>
    </source>
</evidence>
<dbReference type="EMBL" id="BPLR01008007">
    <property type="protein sequence ID" value="GIY21359.1"/>
    <property type="molecule type" value="Genomic_DNA"/>
</dbReference>
<keyword evidence="7" id="KW-0418">Kinase</keyword>
<dbReference type="PROSITE" id="PS50011">
    <property type="entry name" value="PROTEIN_KINASE_DOM"/>
    <property type="match status" value="1"/>
</dbReference>
<evidence type="ECO:0000256" key="5">
    <source>
        <dbReference type="ARBA" id="ARBA00022679"/>
    </source>
</evidence>
<organism evidence="13 14">
    <name type="scientific">Caerostris extrusa</name>
    <name type="common">Bark spider</name>
    <name type="synonym">Caerostris bankana</name>
    <dbReference type="NCBI Taxonomy" id="172846"/>
    <lineage>
        <taxon>Eukaryota</taxon>
        <taxon>Metazoa</taxon>
        <taxon>Ecdysozoa</taxon>
        <taxon>Arthropoda</taxon>
        <taxon>Chelicerata</taxon>
        <taxon>Arachnida</taxon>
        <taxon>Araneae</taxon>
        <taxon>Araneomorphae</taxon>
        <taxon>Entelegynae</taxon>
        <taxon>Araneoidea</taxon>
        <taxon>Araneidae</taxon>
        <taxon>Caerostris</taxon>
    </lineage>
</organism>
<evidence type="ECO:0000256" key="9">
    <source>
        <dbReference type="ARBA" id="ARBA00047899"/>
    </source>
</evidence>
<dbReference type="GO" id="GO:0005737">
    <property type="term" value="C:cytoplasm"/>
    <property type="evidence" value="ECO:0007669"/>
    <property type="project" value="UniProtKB-SubCell"/>
</dbReference>
<feature type="region of interest" description="Disordered" evidence="11">
    <location>
        <begin position="195"/>
        <end position="214"/>
    </location>
</feature>
<dbReference type="PANTHER" id="PTHR13902">
    <property type="entry name" value="SERINE/THREONINE-PROTEIN KINASE WNK WITH NO LYSINE -RELATED"/>
    <property type="match status" value="1"/>
</dbReference>
<dbReference type="InterPro" id="IPR011009">
    <property type="entry name" value="Kinase-like_dom_sf"/>
</dbReference>
<evidence type="ECO:0000256" key="10">
    <source>
        <dbReference type="ARBA" id="ARBA00048679"/>
    </source>
</evidence>
<evidence type="ECO:0000256" key="11">
    <source>
        <dbReference type="SAM" id="MobiDB-lite"/>
    </source>
</evidence>
<dbReference type="GO" id="GO:0004674">
    <property type="term" value="F:protein serine/threonine kinase activity"/>
    <property type="evidence" value="ECO:0007669"/>
    <property type="project" value="UniProtKB-KW"/>
</dbReference>
<feature type="compositionally biased region" description="Basic and acidic residues" evidence="11">
    <location>
        <begin position="196"/>
        <end position="213"/>
    </location>
</feature>
<comment type="subcellular location">
    <subcellularLocation>
        <location evidence="1">Cytoplasm</location>
    </subcellularLocation>
</comment>
<protein>
    <recommendedName>
        <fullName evidence="2">non-specific serine/threonine protein kinase</fullName>
        <ecNumber evidence="2">2.7.11.1</ecNumber>
    </recommendedName>
</protein>
<keyword evidence="3" id="KW-0963">Cytoplasm</keyword>
<keyword evidence="4" id="KW-0723">Serine/threonine-protein kinase</keyword>
<reference evidence="13 14" key="1">
    <citation type="submission" date="2021-06" db="EMBL/GenBank/DDBJ databases">
        <title>Caerostris extrusa draft genome.</title>
        <authorList>
            <person name="Kono N."/>
            <person name="Arakawa K."/>
        </authorList>
    </citation>
    <scope>NUCLEOTIDE SEQUENCE [LARGE SCALE GENOMIC DNA]</scope>
</reference>
<dbReference type="InterPro" id="IPR024678">
    <property type="entry name" value="Kinase_OSR1/WNK_CCT"/>
</dbReference>
<dbReference type="Pfam" id="PF07714">
    <property type="entry name" value="PK_Tyr_Ser-Thr"/>
    <property type="match status" value="2"/>
</dbReference>
<comment type="catalytic activity">
    <reaction evidence="10">
        <text>L-seryl-[protein] + ATP = O-phospho-L-seryl-[protein] + ADP + H(+)</text>
        <dbReference type="Rhea" id="RHEA:17989"/>
        <dbReference type="Rhea" id="RHEA-COMP:9863"/>
        <dbReference type="Rhea" id="RHEA-COMP:11604"/>
        <dbReference type="ChEBI" id="CHEBI:15378"/>
        <dbReference type="ChEBI" id="CHEBI:29999"/>
        <dbReference type="ChEBI" id="CHEBI:30616"/>
        <dbReference type="ChEBI" id="CHEBI:83421"/>
        <dbReference type="ChEBI" id="CHEBI:456216"/>
        <dbReference type="EC" id="2.7.11.1"/>
    </reaction>
</comment>
<dbReference type="Gene3D" id="3.10.20.90">
    <property type="entry name" value="Phosphatidylinositol 3-kinase Catalytic Subunit, Chain A, domain 1"/>
    <property type="match status" value="1"/>
</dbReference>
<comment type="catalytic activity">
    <reaction evidence="9">
        <text>L-threonyl-[protein] + ATP = O-phospho-L-threonyl-[protein] + ADP + H(+)</text>
        <dbReference type="Rhea" id="RHEA:46608"/>
        <dbReference type="Rhea" id="RHEA-COMP:11060"/>
        <dbReference type="Rhea" id="RHEA-COMP:11605"/>
        <dbReference type="ChEBI" id="CHEBI:15378"/>
        <dbReference type="ChEBI" id="CHEBI:30013"/>
        <dbReference type="ChEBI" id="CHEBI:30616"/>
        <dbReference type="ChEBI" id="CHEBI:61977"/>
        <dbReference type="ChEBI" id="CHEBI:456216"/>
        <dbReference type="EC" id="2.7.11.1"/>
    </reaction>
</comment>
<feature type="region of interest" description="Disordered" evidence="11">
    <location>
        <begin position="880"/>
        <end position="899"/>
    </location>
</feature>
<dbReference type="GO" id="GO:0005524">
    <property type="term" value="F:ATP binding"/>
    <property type="evidence" value="ECO:0007669"/>
    <property type="project" value="UniProtKB-KW"/>
</dbReference>
<accession>A0AAV4RJZ3</accession>
<keyword evidence="14" id="KW-1185">Reference proteome</keyword>
<proteinExistence type="predicted"/>
<evidence type="ECO:0000313" key="14">
    <source>
        <dbReference type="Proteomes" id="UP001054945"/>
    </source>
</evidence>
<feature type="domain" description="Protein kinase" evidence="12">
    <location>
        <begin position="154"/>
        <end position="450"/>
    </location>
</feature>
<sequence length="1308" mass="145583">MSLHKECIFTIAFLKPFQKMATVSYRQTQIWIILLMNSGVTSRTWTPPPTNGRARPASPPRAASAVAQKGRRRHSPPHRPKLERAATDIPKQPRSPERHTTCFSPGGHTRPSPRSKAPRRPIVRVSSADLSEADPHSKRSSVPVRGSVRKTASPARSVSEPHDVFGGCREASDSEAVFRKLSPRYNIRLMLTSTKDISDKPPSETAQSDEKMCPDVPSGDALLVGEDPKPDGSKLADTTKMPVPEKDEAEKAQATSPDGRFLKFEEEIGRGSFKTVYKGLDTLTGVAVAWCELQERLNKNERQRFREEAEMLKRAAKPNIVRFYDYWEVDMPPKGKYLVLITELMTSGTLKTYLKRTPEFMAPEMCDESYNESVDVYAFGMCILEMATSEYPYSECTGPAQIYKKVTNGILPQNFKKVEQPELKEIIGLCISSTKEDRPTVKELLMHEFFQEDVGLKVEFVNKEESIQSTSSKVELWLRLLDAKKRKEKHKENEAIQFEFDIENDNADEVAQAMVLCKNNIILDEDIRTVAMLVRNQISYLTRERTRYQNKLAQQEQNLSRPQQLTPQVQSNNLQNQPAMQQVQNSVSHQYPTILSNASITYASITVARCICSKYSNAATPEPADIVATWTSAKPTTFFSSHVMTPNMSVFTSTSQLPNQVLHSQQLQAGNQAVCPQYSTTNQSYSQYQHVPPQNLQTQTSTGRFNNQIQSGNIQQTLPDGSVLSPDQFQNQSQAQVFVQPLNGSVSSIPNQYQMKCQQLPIQNIASASLIQNQQSSPVISSQLTFGQTVQGVSTLSKVKFSLKVLRKYYRLNKITLQICHYIMFRVVLIQIKLRIIRYLYHLLLGLQKLLNQDENSIDQDILEKGTCNQLIQESLSRQESLESEGLVGTPDEKNVPQSMTASLTSDSFSVDITPDTSQLPAGGHQTNALLSSVDQVGQKCMFPPGVQSTVAANVESQIGLLKQDPGNVKMSQNPPGAQPLQDPNFPNARISGKPLVGFSASYSHATVGPDMNLFVQHDQNYSHSFSSQNYNNMWNTRSTSPLPRGSSLSKSFCPLNSNCRGSSFISSPNDDSNSPVYVVVQPGNLNSHHILNWNTEGLLCNPSNTSISIYFPVPHYPIRIENESPLSTPPPQIISTPPPLLTHVIRPESRLGFPVIISPKSSPPVTPVLVRSRFCYSCRCKTTVVSPVLSQLSFSKNPGEQYNNSFTVIPFDRSCSHTPIHLPDSGPFVASPSSSRLFLSFGCGKQQKKASETCFCQPGFSHPATFLPPDSSSDQLLSPVGLRTVSTCYNALNNSLIDQVKVPEVYH</sequence>
<evidence type="ECO:0000256" key="2">
    <source>
        <dbReference type="ARBA" id="ARBA00012513"/>
    </source>
</evidence>
<dbReference type="InterPro" id="IPR000719">
    <property type="entry name" value="Prot_kinase_dom"/>
</dbReference>
<feature type="compositionally biased region" description="Basic residues" evidence="11">
    <location>
        <begin position="69"/>
        <end position="79"/>
    </location>
</feature>
<dbReference type="Gene3D" id="3.30.200.20">
    <property type="entry name" value="Phosphorylase Kinase, domain 1"/>
    <property type="match status" value="1"/>
</dbReference>
<evidence type="ECO:0000313" key="13">
    <source>
        <dbReference type="EMBL" id="GIY21359.1"/>
    </source>
</evidence>
<dbReference type="FunFam" id="3.30.200.20:FF:001054">
    <property type="entry name" value="Serine/threonine-protein kinase WNK1"/>
    <property type="match status" value="1"/>
</dbReference>
<dbReference type="Pfam" id="PF12202">
    <property type="entry name" value="OSR1_C"/>
    <property type="match status" value="1"/>
</dbReference>
<keyword evidence="5" id="KW-0808">Transferase</keyword>